<dbReference type="OrthoDB" id="9808428at2"/>
<dbReference type="InterPro" id="IPR012296">
    <property type="entry name" value="Nuclease_put_TT1808"/>
</dbReference>
<keyword evidence="3" id="KW-1185">Reference proteome</keyword>
<sequence>MEYFREMGATKMIPRYTYDDYKNWEGNWELINGIPFAMSPAPQPKHQRISVRLSTIFDNALSQCKSCVVYGPIDYKISDETVLQPDMLIVCDEITKQYLDFAPSLVVEILSPSTASKDRLYKYECYQKQGIPYYLIVDPESEEVNVYELRDGIYSEAASAKDFQHHFNFPEACTADINFSEIWQ</sequence>
<dbReference type="CDD" id="cd06260">
    <property type="entry name" value="DUF820-like"/>
    <property type="match status" value="1"/>
</dbReference>
<dbReference type="RefSeq" id="WP_111000804.1">
    <property type="nucleotide sequence ID" value="NZ_QKTW01000027.1"/>
</dbReference>
<comment type="caution">
    <text evidence="2">The sequence shown here is derived from an EMBL/GenBank/DDBJ whole genome shotgun (WGS) entry which is preliminary data.</text>
</comment>
<dbReference type="Gene3D" id="3.90.1570.10">
    <property type="entry name" value="tt1808, chain A"/>
    <property type="match status" value="1"/>
</dbReference>
<dbReference type="AlphaFoldDB" id="A0A2W2AFS5"/>
<keyword evidence="2" id="KW-0255">Endonuclease</keyword>
<dbReference type="InterPro" id="IPR008538">
    <property type="entry name" value="Uma2"/>
</dbReference>
<dbReference type="SUPFAM" id="SSF52980">
    <property type="entry name" value="Restriction endonuclease-like"/>
    <property type="match status" value="1"/>
</dbReference>
<organism evidence="2 3">
    <name type="scientific">Taibaiella soli</name>
    <dbReference type="NCBI Taxonomy" id="1649169"/>
    <lineage>
        <taxon>Bacteria</taxon>
        <taxon>Pseudomonadati</taxon>
        <taxon>Bacteroidota</taxon>
        <taxon>Chitinophagia</taxon>
        <taxon>Chitinophagales</taxon>
        <taxon>Chitinophagaceae</taxon>
        <taxon>Taibaiella</taxon>
    </lineage>
</organism>
<dbReference type="Proteomes" id="UP000248745">
    <property type="component" value="Unassembled WGS sequence"/>
</dbReference>
<feature type="domain" description="Putative restriction endonuclease" evidence="1">
    <location>
        <begin position="20"/>
        <end position="158"/>
    </location>
</feature>
<dbReference type="InterPro" id="IPR011335">
    <property type="entry name" value="Restrct_endonuc-II-like"/>
</dbReference>
<dbReference type="EMBL" id="QKTW01000027">
    <property type="protein sequence ID" value="PZF71070.1"/>
    <property type="molecule type" value="Genomic_DNA"/>
</dbReference>
<keyword evidence="2" id="KW-0540">Nuclease</keyword>
<proteinExistence type="predicted"/>
<reference evidence="2 3" key="1">
    <citation type="submission" date="2018-06" db="EMBL/GenBank/DDBJ databases">
        <title>Mucibacter soli gen. nov., sp. nov., a new member of the family Chitinophagaceae producing mucin.</title>
        <authorList>
            <person name="Kim M.-K."/>
            <person name="Park S."/>
            <person name="Kim T.-S."/>
            <person name="Joung Y."/>
            <person name="Han J.-H."/>
            <person name="Kim S.B."/>
        </authorList>
    </citation>
    <scope>NUCLEOTIDE SEQUENCE [LARGE SCALE GENOMIC DNA]</scope>
    <source>
        <strain evidence="2 3">R1-15</strain>
    </source>
</reference>
<evidence type="ECO:0000313" key="2">
    <source>
        <dbReference type="EMBL" id="PZF71070.1"/>
    </source>
</evidence>
<evidence type="ECO:0000259" key="1">
    <source>
        <dbReference type="Pfam" id="PF05685"/>
    </source>
</evidence>
<evidence type="ECO:0000313" key="3">
    <source>
        <dbReference type="Proteomes" id="UP000248745"/>
    </source>
</evidence>
<accession>A0A2W2AFS5</accession>
<keyword evidence="2" id="KW-0378">Hydrolase</keyword>
<protein>
    <submittedName>
        <fullName evidence="2">Uma2 family endonuclease</fullName>
    </submittedName>
</protein>
<name>A0A2W2AFS5_9BACT</name>
<gene>
    <name evidence="2" type="ORF">DN068_20445</name>
</gene>
<dbReference type="PANTHER" id="PTHR36558">
    <property type="entry name" value="GLR1098 PROTEIN"/>
    <property type="match status" value="1"/>
</dbReference>
<dbReference type="Pfam" id="PF05685">
    <property type="entry name" value="Uma2"/>
    <property type="match status" value="1"/>
</dbReference>
<dbReference type="GO" id="GO:0004519">
    <property type="term" value="F:endonuclease activity"/>
    <property type="evidence" value="ECO:0007669"/>
    <property type="project" value="UniProtKB-KW"/>
</dbReference>
<dbReference type="PANTHER" id="PTHR36558:SF1">
    <property type="entry name" value="RESTRICTION ENDONUCLEASE DOMAIN-CONTAINING PROTEIN-RELATED"/>
    <property type="match status" value="1"/>
</dbReference>